<dbReference type="GO" id="GO:0008408">
    <property type="term" value="F:3'-5' exonuclease activity"/>
    <property type="evidence" value="ECO:0007669"/>
    <property type="project" value="InterPro"/>
</dbReference>
<comment type="caution">
    <text evidence="14">The sequence shown here is derived from an EMBL/GenBank/DDBJ whole genome shotgun (WGS) entry which is preliminary data.</text>
</comment>
<dbReference type="AlphaFoldDB" id="A0A7X2PC77"/>
<dbReference type="InterPro" id="IPR022635">
    <property type="entry name" value="DNA_polIII_beta_C"/>
</dbReference>
<organism evidence="14 15">
    <name type="scientific">Bullifex porci</name>
    <dbReference type="NCBI Taxonomy" id="2606638"/>
    <lineage>
        <taxon>Bacteria</taxon>
        <taxon>Pseudomonadati</taxon>
        <taxon>Spirochaetota</taxon>
        <taxon>Spirochaetia</taxon>
        <taxon>Spirochaetales</taxon>
        <taxon>Spirochaetaceae</taxon>
        <taxon>Bullifex</taxon>
    </lineage>
</organism>
<dbReference type="Pfam" id="PF02768">
    <property type="entry name" value="DNA_pol3_beta_3"/>
    <property type="match status" value="1"/>
</dbReference>
<evidence type="ECO:0000256" key="8">
    <source>
        <dbReference type="ARBA" id="ARBA00022932"/>
    </source>
</evidence>
<accession>A0A7X2PC77</accession>
<keyword evidence="15" id="KW-1185">Reference proteome</keyword>
<dbReference type="InterPro" id="IPR022634">
    <property type="entry name" value="DNA_polIII_beta_N"/>
</dbReference>
<evidence type="ECO:0000259" key="11">
    <source>
        <dbReference type="Pfam" id="PF00712"/>
    </source>
</evidence>
<name>A0A7X2PC77_9SPIO</name>
<dbReference type="InterPro" id="IPR001001">
    <property type="entry name" value="DNA_polIII_beta"/>
</dbReference>
<evidence type="ECO:0000256" key="1">
    <source>
        <dbReference type="ARBA" id="ARBA00004496"/>
    </source>
</evidence>
<dbReference type="Proteomes" id="UP000460549">
    <property type="component" value="Unassembled WGS sequence"/>
</dbReference>
<comment type="subunit">
    <text evidence="10">Forms a ring-shaped head-to-tail homodimer around DNA.</text>
</comment>
<dbReference type="SUPFAM" id="SSF55979">
    <property type="entry name" value="DNA clamp"/>
    <property type="match status" value="3"/>
</dbReference>
<dbReference type="CDD" id="cd00140">
    <property type="entry name" value="beta_clamp"/>
    <property type="match status" value="1"/>
</dbReference>
<keyword evidence="6 10" id="KW-0548">Nucleotidyltransferase</keyword>
<sequence>MKFICQKDTILKEVEYASSFTSQRNSLSISSNILLENYQNILTIKGTDNKMGFMTSFPVSTEVPGATTVTCDKFLQVLKSLPSMDIEFLEEDGKLKITPIKDSKSINFNIRTIPAENFPPLSTFDETQFFSLSQRDFFDMIDKTSFAVGTDESKFFLTGVYLDKKDDDVIMVATDSKRLSFIRKKFEQDIPDFKSAIIPVKFLQILSNIGIGEGLFSLMITDTQIFAQINGHLIYSSLITGTYPAYQRVIPESFKYECKVKVSDMLEALNRVSIFVENNSKKVFLELKEDGIMASGETSDVGDAKEIISCEYSGEDVNITFNNAFLVTSLKKIDSEYFKLCFNSATTAMEIVPDPEKDYIFIIMPMHG</sequence>
<comment type="similarity">
    <text evidence="2 10">Belongs to the beta sliding clamp family.</text>
</comment>
<comment type="subcellular location">
    <subcellularLocation>
        <location evidence="1 10">Cytoplasm</location>
    </subcellularLocation>
</comment>
<keyword evidence="4 10" id="KW-0963">Cytoplasm</keyword>
<evidence type="ECO:0000313" key="15">
    <source>
        <dbReference type="Proteomes" id="UP000460549"/>
    </source>
</evidence>
<evidence type="ECO:0000259" key="13">
    <source>
        <dbReference type="Pfam" id="PF02768"/>
    </source>
</evidence>
<dbReference type="PIRSF" id="PIRSF000804">
    <property type="entry name" value="DNA_pol_III_b"/>
    <property type="match status" value="1"/>
</dbReference>
<protein>
    <recommendedName>
        <fullName evidence="3 10">Beta sliding clamp</fullName>
    </recommendedName>
</protein>
<dbReference type="PANTHER" id="PTHR30478">
    <property type="entry name" value="DNA POLYMERASE III SUBUNIT BETA"/>
    <property type="match status" value="1"/>
</dbReference>
<dbReference type="Gene3D" id="3.10.150.10">
    <property type="entry name" value="DNA Polymerase III, subunit A, domain 2"/>
    <property type="match status" value="1"/>
</dbReference>
<dbReference type="SMART" id="SM00480">
    <property type="entry name" value="POL3Bc"/>
    <property type="match status" value="1"/>
</dbReference>
<evidence type="ECO:0000256" key="5">
    <source>
        <dbReference type="ARBA" id="ARBA00022679"/>
    </source>
</evidence>
<proteinExistence type="inferred from homology"/>
<reference evidence="14 15" key="1">
    <citation type="submission" date="2019-08" db="EMBL/GenBank/DDBJ databases">
        <title>In-depth cultivation of the pig gut microbiome towards novel bacterial diversity and tailored functional studies.</title>
        <authorList>
            <person name="Wylensek D."/>
            <person name="Hitch T.C.A."/>
            <person name="Clavel T."/>
        </authorList>
    </citation>
    <scope>NUCLEOTIDE SEQUENCE [LARGE SCALE GENOMIC DNA]</scope>
    <source>
        <strain evidence="14 15">NM-380-WT-3C1</strain>
    </source>
</reference>
<evidence type="ECO:0000256" key="3">
    <source>
        <dbReference type="ARBA" id="ARBA00021035"/>
    </source>
</evidence>
<evidence type="ECO:0000259" key="12">
    <source>
        <dbReference type="Pfam" id="PF02767"/>
    </source>
</evidence>
<dbReference type="RefSeq" id="WP_154425189.1">
    <property type="nucleotide sequence ID" value="NZ_VUNN01000008.1"/>
</dbReference>
<evidence type="ECO:0000256" key="7">
    <source>
        <dbReference type="ARBA" id="ARBA00022705"/>
    </source>
</evidence>
<dbReference type="PANTHER" id="PTHR30478:SF0">
    <property type="entry name" value="BETA SLIDING CLAMP"/>
    <property type="match status" value="1"/>
</dbReference>
<feature type="domain" description="DNA polymerase III beta sliding clamp C-terminal" evidence="13">
    <location>
        <begin position="248"/>
        <end position="366"/>
    </location>
</feature>
<dbReference type="Pfam" id="PF00712">
    <property type="entry name" value="DNA_pol3_beta"/>
    <property type="match status" value="1"/>
</dbReference>
<evidence type="ECO:0000256" key="4">
    <source>
        <dbReference type="ARBA" id="ARBA00022490"/>
    </source>
</evidence>
<dbReference type="Gene3D" id="3.70.10.10">
    <property type="match status" value="1"/>
</dbReference>
<dbReference type="NCBIfam" id="TIGR00663">
    <property type="entry name" value="dnan"/>
    <property type="match status" value="1"/>
</dbReference>
<comment type="function">
    <text evidence="10">Confers DNA tethering and processivity to DNA polymerases and other proteins. Acts as a clamp, forming a ring around DNA (a reaction catalyzed by the clamp-loading complex) which diffuses in an ATP-independent manner freely and bidirectionally along dsDNA. Initially characterized for its ability to contact the catalytic subunit of DNA polymerase III (Pol III), a complex, multichain enzyme responsible for most of the replicative synthesis in bacteria; Pol III exhibits 3'-5' exonuclease proofreading activity. The beta chain is required for initiation of replication as well as for processivity of DNA replication.</text>
</comment>
<dbReference type="Pfam" id="PF02767">
    <property type="entry name" value="DNA_pol3_beta_2"/>
    <property type="match status" value="1"/>
</dbReference>
<dbReference type="GO" id="GO:0006271">
    <property type="term" value="P:DNA strand elongation involved in DNA replication"/>
    <property type="evidence" value="ECO:0007669"/>
    <property type="project" value="TreeGrafter"/>
</dbReference>
<dbReference type="EMBL" id="VUNN01000008">
    <property type="protein sequence ID" value="MSU06219.1"/>
    <property type="molecule type" value="Genomic_DNA"/>
</dbReference>
<feature type="domain" description="DNA polymerase III beta sliding clamp central" evidence="12">
    <location>
        <begin position="132"/>
        <end position="244"/>
    </location>
</feature>
<keyword evidence="7 10" id="KW-0235">DNA replication</keyword>
<keyword evidence="8 10" id="KW-0239">DNA-directed DNA polymerase</keyword>
<evidence type="ECO:0000256" key="10">
    <source>
        <dbReference type="PIRNR" id="PIRNR000804"/>
    </source>
</evidence>
<evidence type="ECO:0000313" key="14">
    <source>
        <dbReference type="EMBL" id="MSU06219.1"/>
    </source>
</evidence>
<dbReference type="GO" id="GO:0005737">
    <property type="term" value="C:cytoplasm"/>
    <property type="evidence" value="ECO:0007669"/>
    <property type="project" value="UniProtKB-SubCell"/>
</dbReference>
<dbReference type="GO" id="GO:0009360">
    <property type="term" value="C:DNA polymerase III complex"/>
    <property type="evidence" value="ECO:0007669"/>
    <property type="project" value="InterPro"/>
</dbReference>
<dbReference type="InterPro" id="IPR046938">
    <property type="entry name" value="DNA_clamp_sf"/>
</dbReference>
<evidence type="ECO:0000256" key="9">
    <source>
        <dbReference type="ARBA" id="ARBA00023125"/>
    </source>
</evidence>
<evidence type="ECO:0000256" key="6">
    <source>
        <dbReference type="ARBA" id="ARBA00022695"/>
    </source>
</evidence>
<keyword evidence="9" id="KW-0238">DNA-binding</keyword>
<keyword evidence="5 10" id="KW-0808">Transferase</keyword>
<dbReference type="GO" id="GO:0003677">
    <property type="term" value="F:DNA binding"/>
    <property type="evidence" value="ECO:0007669"/>
    <property type="project" value="UniProtKB-UniRule"/>
</dbReference>
<gene>
    <name evidence="14" type="primary">dnaN</name>
    <name evidence="14" type="ORF">FYJ80_05430</name>
</gene>
<feature type="domain" description="DNA polymerase III beta sliding clamp N-terminal" evidence="11">
    <location>
        <begin position="1"/>
        <end position="121"/>
    </location>
</feature>
<evidence type="ECO:0000256" key="2">
    <source>
        <dbReference type="ARBA" id="ARBA00010752"/>
    </source>
</evidence>
<dbReference type="GO" id="GO:0003887">
    <property type="term" value="F:DNA-directed DNA polymerase activity"/>
    <property type="evidence" value="ECO:0007669"/>
    <property type="project" value="UniProtKB-UniRule"/>
</dbReference>
<dbReference type="InterPro" id="IPR022637">
    <property type="entry name" value="DNA_polIII_beta_cen"/>
</dbReference>